<dbReference type="SUPFAM" id="SSF55447">
    <property type="entry name" value="CO dehydrogenase flavoprotein C-terminal domain-like"/>
    <property type="match status" value="1"/>
</dbReference>
<keyword evidence="6" id="KW-1185">Reference proteome</keyword>
<proteinExistence type="predicted"/>
<evidence type="ECO:0000256" key="3">
    <source>
        <dbReference type="ARBA" id="ARBA00023002"/>
    </source>
</evidence>
<organism evidence="5 6">
    <name type="scientific">Aromatoleum toluvorans</name>
    <dbReference type="NCBI Taxonomy" id="92002"/>
    <lineage>
        <taxon>Bacteria</taxon>
        <taxon>Pseudomonadati</taxon>
        <taxon>Pseudomonadota</taxon>
        <taxon>Betaproteobacteria</taxon>
        <taxon>Rhodocyclales</taxon>
        <taxon>Rhodocyclaceae</taxon>
        <taxon>Aromatoleum</taxon>
    </lineage>
</organism>
<accession>A0ABX1PYP7</accession>
<protein>
    <submittedName>
        <fullName evidence="5">Xanthine dehydrogenase family protein subunit M</fullName>
    </submittedName>
</protein>
<dbReference type="PANTHER" id="PTHR42659">
    <property type="entry name" value="XANTHINE DEHYDROGENASE SUBUNIT C-RELATED"/>
    <property type="match status" value="1"/>
</dbReference>
<evidence type="ECO:0000259" key="4">
    <source>
        <dbReference type="PROSITE" id="PS51387"/>
    </source>
</evidence>
<dbReference type="Gene3D" id="3.30.43.10">
    <property type="entry name" value="Uridine Diphospho-n-acetylenolpyruvylglucosamine Reductase, domain 2"/>
    <property type="match status" value="1"/>
</dbReference>
<evidence type="ECO:0000313" key="6">
    <source>
        <dbReference type="Proteomes" id="UP000623795"/>
    </source>
</evidence>
<dbReference type="Pfam" id="PF00941">
    <property type="entry name" value="FAD_binding_5"/>
    <property type="match status" value="1"/>
</dbReference>
<dbReference type="Gene3D" id="3.30.465.10">
    <property type="match status" value="1"/>
</dbReference>
<dbReference type="Proteomes" id="UP000623795">
    <property type="component" value="Unassembled WGS sequence"/>
</dbReference>
<dbReference type="Pfam" id="PF03450">
    <property type="entry name" value="CO_deh_flav_C"/>
    <property type="match status" value="1"/>
</dbReference>
<dbReference type="InterPro" id="IPR005107">
    <property type="entry name" value="CO_DH_flav_C"/>
</dbReference>
<comment type="caution">
    <text evidence="5">The sequence shown here is derived from an EMBL/GenBank/DDBJ whole genome shotgun (WGS) entry which is preliminary data.</text>
</comment>
<dbReference type="Gene3D" id="3.30.390.50">
    <property type="entry name" value="CO dehydrogenase flavoprotein, C-terminal domain"/>
    <property type="match status" value="1"/>
</dbReference>
<dbReference type="InterPro" id="IPR016169">
    <property type="entry name" value="FAD-bd_PCMH_sub2"/>
</dbReference>
<feature type="domain" description="FAD-binding PCMH-type" evidence="4">
    <location>
        <begin position="1"/>
        <end position="179"/>
    </location>
</feature>
<keyword evidence="3" id="KW-0560">Oxidoreductase</keyword>
<sequence length="288" mass="30893">MPEFDLLLPQSIPEAVELLATHGGRITVMAGGTDVMVALKFSQQPAQLPEYVMSLEYVPGLAYVLYDPAKGLRVGAKATVADLLESPDVKQHYRSLWDAAQVFATGQVRNTATVLGNLLRASPAGDCSCAIYAIGGTVAFQGRAGRREVDIDDFWISYGQTARQPDELAVELVLPPPAAGTHSAFRRLTRTSEDLAKLNVAVQLRMSGETCVEARVAMGCVAPTPLRLKQTEAQLCGKALTAEVLERAAAAVAGEISPIDDKRSTAEYRRQVSGVLLRRTIRQACGVA</sequence>
<dbReference type="PANTHER" id="PTHR42659:SF2">
    <property type="entry name" value="XANTHINE DEHYDROGENASE SUBUNIT C-RELATED"/>
    <property type="match status" value="1"/>
</dbReference>
<name>A0ABX1PYP7_9RHOO</name>
<dbReference type="EMBL" id="WTVN01000010">
    <property type="protein sequence ID" value="NMG43822.1"/>
    <property type="molecule type" value="Genomic_DNA"/>
</dbReference>
<evidence type="ECO:0000256" key="2">
    <source>
        <dbReference type="ARBA" id="ARBA00022827"/>
    </source>
</evidence>
<keyword evidence="2" id="KW-0274">FAD</keyword>
<dbReference type="InterPro" id="IPR036318">
    <property type="entry name" value="FAD-bd_PCMH-like_sf"/>
</dbReference>
<dbReference type="InterPro" id="IPR016166">
    <property type="entry name" value="FAD-bd_PCMH"/>
</dbReference>
<dbReference type="InterPro" id="IPR036683">
    <property type="entry name" value="CO_DH_flav_C_dom_sf"/>
</dbReference>
<keyword evidence="1" id="KW-0285">Flavoprotein</keyword>
<gene>
    <name evidence="5" type="ORF">GPA22_08770</name>
</gene>
<dbReference type="SUPFAM" id="SSF56176">
    <property type="entry name" value="FAD-binding/transporter-associated domain-like"/>
    <property type="match status" value="1"/>
</dbReference>
<evidence type="ECO:0000313" key="5">
    <source>
        <dbReference type="EMBL" id="NMG43822.1"/>
    </source>
</evidence>
<dbReference type="InterPro" id="IPR002346">
    <property type="entry name" value="Mopterin_DH_FAD-bd"/>
</dbReference>
<dbReference type="InterPro" id="IPR016167">
    <property type="entry name" value="FAD-bd_PCMH_sub1"/>
</dbReference>
<dbReference type="SMART" id="SM01092">
    <property type="entry name" value="CO_deh_flav_C"/>
    <property type="match status" value="1"/>
</dbReference>
<evidence type="ECO:0000256" key="1">
    <source>
        <dbReference type="ARBA" id="ARBA00022630"/>
    </source>
</evidence>
<reference evidence="5 6" key="1">
    <citation type="submission" date="2019-12" db="EMBL/GenBank/DDBJ databases">
        <title>Comparative genomics gives insights into the taxonomy of the Azoarcus-Aromatoleum group and reveals separate origins of nif in the plant-associated Azoarcus and non-plant-associated Aromatoleum sub-groups.</title>
        <authorList>
            <person name="Lafos M."/>
            <person name="Maluk M."/>
            <person name="Batista M."/>
            <person name="Junghare M."/>
            <person name="Carmona M."/>
            <person name="Faoro H."/>
            <person name="Cruz L.M."/>
            <person name="Battistoni F."/>
            <person name="De Souza E."/>
            <person name="Pedrosa F."/>
            <person name="Chen W.-M."/>
            <person name="Poole P.S."/>
            <person name="Dixon R.A."/>
            <person name="James E.K."/>
        </authorList>
    </citation>
    <scope>NUCLEOTIDE SEQUENCE [LARGE SCALE GENOMIC DNA]</scope>
    <source>
        <strain evidence="5 6">Td21</strain>
    </source>
</reference>
<dbReference type="InterPro" id="IPR051312">
    <property type="entry name" value="Diverse_Substr_Oxidored"/>
</dbReference>
<dbReference type="PROSITE" id="PS51387">
    <property type="entry name" value="FAD_PCMH"/>
    <property type="match status" value="1"/>
</dbReference>